<feature type="transmembrane region" description="Helical" evidence="1">
    <location>
        <begin position="57"/>
        <end position="82"/>
    </location>
</feature>
<keyword evidence="1" id="KW-0472">Membrane</keyword>
<feature type="transmembrane region" description="Helical" evidence="1">
    <location>
        <begin position="94"/>
        <end position="115"/>
    </location>
</feature>
<dbReference type="Proteomes" id="UP000317494">
    <property type="component" value="Unassembled WGS sequence"/>
</dbReference>
<dbReference type="AlphaFoldDB" id="A0A507CY52"/>
<keyword evidence="1" id="KW-1133">Transmembrane helix</keyword>
<keyword evidence="3" id="KW-1185">Reference proteome</keyword>
<protein>
    <submittedName>
        <fullName evidence="2">Uncharacterized protein</fullName>
    </submittedName>
</protein>
<evidence type="ECO:0000256" key="1">
    <source>
        <dbReference type="SAM" id="Phobius"/>
    </source>
</evidence>
<feature type="transmembrane region" description="Helical" evidence="1">
    <location>
        <begin position="225"/>
        <end position="246"/>
    </location>
</feature>
<sequence>MSRKPTLHRNEQGQWRKRLVFAAFPCPLHYIRSENTGQSPYSSRMEQRLLIQLRVYLTVFYGVPVGCQLGFVDFFDFFDFLFQRRIDIAVVTRMVKFITISLLAYVAAFFCFTPVEATDQQAVEKMISVIKKAGNSVSESAIDDALVHIHERIDAIISDVLPKDADTRDTPYSSRMEQRLLIQLRVYLTVFYGVPVGCQLGFVDFFDFFDFLFQRRIDIAVVTRMAKFIAISLLAYVAAFFCFTPVEATDRKAVEKMISVIKKAGNSVSESTIDDALLHIHERIDTIMSDLVLPMDVATIYNILHERNDNMSDDQRKYARSYHQTAFDELNRLFIRIADFMNKAEYLHDNAVQQILQEALALVAPPLKWHHHQETKYRQNVKTHPALMPPSLPPYHWEDVGPTPSRFEKQYRAESPNNPASTPVPIFTDLEFNGWLEKIEETIAGYQRPIYKKEKIDYHRNFHTATAKSILSHDQIRPDVYKSTAEWGWPYKYEDLHRLASEYQIWQSLLQAHTKLIIAHATYDLERVRAYRLYKPDERKDQVATIIKQLKRFIRKFGDAPNTAQTSAVPDCSNVHDVGTSTAPSEQTGPVLSYFGGAILEPPTGYVDPIYRHDGTTFGYPAFDHGGPAVSLQFIKSRNLPLSVPWNLALSHFSYWVGGWMYEKCKIHSNSEILDQASTLGRWWLDVPGPFTSAIHFEVWWSSSVQL</sequence>
<feature type="transmembrane region" description="Helical" evidence="1">
    <location>
        <begin position="190"/>
        <end position="213"/>
    </location>
</feature>
<comment type="caution">
    <text evidence="2">The sequence shown here is derived from an EMBL/GenBank/DDBJ whole genome shotgun (WGS) entry which is preliminary data.</text>
</comment>
<dbReference type="VEuPathDB" id="FungiDB:SeMB42_g04454"/>
<reference evidence="2 3" key="1">
    <citation type="journal article" date="2019" name="Sci. Rep.">
        <title>Comparative genomics of chytrid fungi reveal insights into the obligate biotrophic and pathogenic lifestyle of Synchytrium endobioticum.</title>
        <authorList>
            <person name="van de Vossenberg B.T.L.H."/>
            <person name="Warris S."/>
            <person name="Nguyen H.D.T."/>
            <person name="van Gent-Pelzer M.P.E."/>
            <person name="Joly D.L."/>
            <person name="van de Geest H.C."/>
            <person name="Bonants P.J.M."/>
            <person name="Smith D.S."/>
            <person name="Levesque C.A."/>
            <person name="van der Lee T.A.J."/>
        </authorList>
    </citation>
    <scope>NUCLEOTIDE SEQUENCE [LARGE SCALE GENOMIC DNA]</scope>
    <source>
        <strain evidence="2 3">MB42</strain>
    </source>
</reference>
<accession>A0A507CY52</accession>
<dbReference type="EMBL" id="QEAN01000181">
    <property type="protein sequence ID" value="TPX44038.1"/>
    <property type="molecule type" value="Genomic_DNA"/>
</dbReference>
<keyword evidence="1" id="KW-0812">Transmembrane</keyword>
<name>A0A507CY52_9FUNG</name>
<organism evidence="2 3">
    <name type="scientific">Synchytrium endobioticum</name>
    <dbReference type="NCBI Taxonomy" id="286115"/>
    <lineage>
        <taxon>Eukaryota</taxon>
        <taxon>Fungi</taxon>
        <taxon>Fungi incertae sedis</taxon>
        <taxon>Chytridiomycota</taxon>
        <taxon>Chytridiomycota incertae sedis</taxon>
        <taxon>Chytridiomycetes</taxon>
        <taxon>Synchytriales</taxon>
        <taxon>Synchytriaceae</taxon>
        <taxon>Synchytrium</taxon>
    </lineage>
</organism>
<evidence type="ECO:0000313" key="2">
    <source>
        <dbReference type="EMBL" id="TPX44038.1"/>
    </source>
</evidence>
<proteinExistence type="predicted"/>
<gene>
    <name evidence="2" type="ORF">SeMB42_g04454</name>
</gene>
<evidence type="ECO:0000313" key="3">
    <source>
        <dbReference type="Proteomes" id="UP000317494"/>
    </source>
</evidence>